<feature type="chain" id="PRO_5045414489" evidence="1">
    <location>
        <begin position="22"/>
        <end position="180"/>
    </location>
</feature>
<keyword evidence="1" id="KW-0732">Signal</keyword>
<name>A0ABV2K3Q0_9GAMM</name>
<evidence type="ECO:0000256" key="1">
    <source>
        <dbReference type="SAM" id="SignalP"/>
    </source>
</evidence>
<gene>
    <name evidence="2" type="ORF">ABIC75_004446</name>
</gene>
<keyword evidence="3" id="KW-1185">Reference proteome</keyword>
<organism evidence="2 3">
    <name type="scientific">Dyella japonica</name>
    <dbReference type="NCBI Taxonomy" id="231455"/>
    <lineage>
        <taxon>Bacteria</taxon>
        <taxon>Pseudomonadati</taxon>
        <taxon>Pseudomonadota</taxon>
        <taxon>Gammaproteobacteria</taxon>
        <taxon>Lysobacterales</taxon>
        <taxon>Rhodanobacteraceae</taxon>
        <taxon>Dyella</taxon>
    </lineage>
</organism>
<protein>
    <submittedName>
        <fullName evidence="2">Uncharacterized protein YndB with AHSA1/START domain</fullName>
    </submittedName>
</protein>
<evidence type="ECO:0000313" key="2">
    <source>
        <dbReference type="EMBL" id="MET3654698.1"/>
    </source>
</evidence>
<dbReference type="Proteomes" id="UP001549184">
    <property type="component" value="Unassembled WGS sequence"/>
</dbReference>
<evidence type="ECO:0000313" key="3">
    <source>
        <dbReference type="Proteomes" id="UP001549184"/>
    </source>
</evidence>
<dbReference type="SUPFAM" id="SSF55961">
    <property type="entry name" value="Bet v1-like"/>
    <property type="match status" value="1"/>
</dbReference>
<comment type="caution">
    <text evidence="2">The sequence shown here is derived from an EMBL/GenBank/DDBJ whole genome shotgun (WGS) entry which is preliminary data.</text>
</comment>
<dbReference type="EMBL" id="JBEPMU010000008">
    <property type="protein sequence ID" value="MET3654698.1"/>
    <property type="molecule type" value="Genomic_DNA"/>
</dbReference>
<dbReference type="RefSeq" id="WP_354016040.1">
    <property type="nucleotide sequence ID" value="NZ_JBEPMU010000008.1"/>
</dbReference>
<reference evidence="2 3" key="1">
    <citation type="submission" date="2024-06" db="EMBL/GenBank/DDBJ databases">
        <title>Sorghum-associated microbial communities from plants grown in Nebraska, USA.</title>
        <authorList>
            <person name="Schachtman D."/>
        </authorList>
    </citation>
    <scope>NUCLEOTIDE SEQUENCE [LARGE SCALE GENOMIC DNA]</scope>
    <source>
        <strain evidence="2 3">1073</strain>
    </source>
</reference>
<dbReference type="InterPro" id="IPR023393">
    <property type="entry name" value="START-like_dom_sf"/>
</dbReference>
<dbReference type="InterPro" id="IPR019587">
    <property type="entry name" value="Polyketide_cyclase/dehydratase"/>
</dbReference>
<sequence>MRKQAVIAAALLSLYALGANAEVKEAAPDHLLIQDSRTIHAPSDKLYAALTDVAKWWNREHTYSGDATHLSLKAEAGGCFCERWGNQSVVHGRVIWAAPGHLLRLDAALGPLQSLAVQGVMTFTLKPAPEGTALQLEYRVNGSSVSGLDKIAPMANGMLMEQLQRLQSYAETGKVAPAKP</sequence>
<accession>A0ABV2K3Q0</accession>
<proteinExistence type="predicted"/>
<dbReference type="CDD" id="cd07814">
    <property type="entry name" value="SRPBCC_CalC_Aha1-like"/>
    <property type="match status" value="1"/>
</dbReference>
<dbReference type="Gene3D" id="3.30.530.20">
    <property type="match status" value="1"/>
</dbReference>
<dbReference type="Pfam" id="PF10604">
    <property type="entry name" value="Polyketide_cyc2"/>
    <property type="match status" value="1"/>
</dbReference>
<feature type="signal peptide" evidence="1">
    <location>
        <begin position="1"/>
        <end position="21"/>
    </location>
</feature>